<dbReference type="PROSITE" id="PS50878">
    <property type="entry name" value="RT_POL"/>
    <property type="match status" value="1"/>
</dbReference>
<dbReference type="PaxDb" id="4113-PGSC0003DMT400097156"/>
<dbReference type="SUPFAM" id="SSF56672">
    <property type="entry name" value="DNA/RNA polymerases"/>
    <property type="match status" value="1"/>
</dbReference>
<feature type="domain" description="Reverse transcriptase" evidence="2">
    <location>
        <begin position="164"/>
        <end position="410"/>
    </location>
</feature>
<dbReference type="InParanoid" id="M1E013"/>
<dbReference type="EnsemblPlants" id="PGSC0003DMT400097156">
    <property type="protein sequence ID" value="PGSC0003DMT400097156"/>
    <property type="gene ID" value="PGSC0003DMG400046727"/>
</dbReference>
<protein>
    <submittedName>
        <fullName evidence="3">RNA-directed DNA polymerase (Reverse transcriptase); Ribonuclease H</fullName>
    </submittedName>
</protein>
<sequence length="410" mass="46517">MLPSPTNPTIAYLDGAVEVEGGFVRGCQEKQTNKQEGVTKGGNLSHVLHEGTHFEHSPDLRTPATTTDHHHSPNQQHVHQQEHAGNIFTGDRKFINEEALECITRMVNQDQNDSLTTMPTLTELKDVVFSLNPNSAADLDGMNGYFFQKWWPIIKHDLLGVTQAFFCGQMIPKYFSHSCIVLLPMVSNPNKLTEFRPISLSNFTSKIISKLVSSRLGPMLPNLVSLNQSGFFKGRSIAENIMLAQEIIHQIKKPNIGSNVIIKLHMAKAYDRVFWSYICLVLRRMGFEEAFIDMVWRIMANNWYSIIVNGKRHGFFQSIRGLKQGDPLSSALFTLGAEVLSRSLNRLHNNPEYHGFFMELRGPQVNHFSFAEDIILFTSGRYKTLKLIMQTLNSYEETLGNLLTHTRVIL</sequence>
<dbReference type="PANTHER" id="PTHR46890:SF28">
    <property type="entry name" value="REVERSE TRANSCRIPTASE DOMAIN-CONTAINING PROTEIN"/>
    <property type="match status" value="1"/>
</dbReference>
<dbReference type="AlphaFoldDB" id="M1E013"/>
<dbReference type="CDD" id="cd01650">
    <property type="entry name" value="RT_nLTR_like"/>
    <property type="match status" value="1"/>
</dbReference>
<dbReference type="Proteomes" id="UP000011115">
    <property type="component" value="Unassembled WGS sequence"/>
</dbReference>
<dbReference type="eggNOG" id="KOG1075">
    <property type="taxonomic scope" value="Eukaryota"/>
</dbReference>
<proteinExistence type="predicted"/>
<evidence type="ECO:0000313" key="4">
    <source>
        <dbReference type="Proteomes" id="UP000011115"/>
    </source>
</evidence>
<dbReference type="PANTHER" id="PTHR46890">
    <property type="entry name" value="NON-LTR RETROLELEMENT REVERSE TRANSCRIPTASE-LIKE PROTEIN-RELATED"/>
    <property type="match status" value="1"/>
</dbReference>
<evidence type="ECO:0000259" key="2">
    <source>
        <dbReference type="PROSITE" id="PS50878"/>
    </source>
</evidence>
<dbReference type="Gramene" id="PGSC0003DMT400097156">
    <property type="protein sequence ID" value="PGSC0003DMT400097156"/>
    <property type="gene ID" value="PGSC0003DMG400046727"/>
</dbReference>
<feature type="region of interest" description="Disordered" evidence="1">
    <location>
        <begin position="53"/>
        <end position="81"/>
    </location>
</feature>
<reference evidence="3" key="2">
    <citation type="submission" date="2015-06" db="UniProtKB">
        <authorList>
            <consortium name="EnsemblPlants"/>
        </authorList>
    </citation>
    <scope>IDENTIFICATION</scope>
    <source>
        <strain evidence="3">DM1-3 516 R44</strain>
    </source>
</reference>
<dbReference type="Pfam" id="PF00078">
    <property type="entry name" value="RVT_1"/>
    <property type="match status" value="1"/>
</dbReference>
<evidence type="ECO:0000313" key="3">
    <source>
        <dbReference type="EnsemblPlants" id="PGSC0003DMT400097156"/>
    </source>
</evidence>
<evidence type="ECO:0000256" key="1">
    <source>
        <dbReference type="SAM" id="MobiDB-lite"/>
    </source>
</evidence>
<dbReference type="InterPro" id="IPR000477">
    <property type="entry name" value="RT_dom"/>
</dbReference>
<reference evidence="4" key="1">
    <citation type="journal article" date="2011" name="Nature">
        <title>Genome sequence and analysis of the tuber crop potato.</title>
        <authorList>
            <consortium name="The Potato Genome Sequencing Consortium"/>
        </authorList>
    </citation>
    <scope>NUCLEOTIDE SEQUENCE [LARGE SCALE GENOMIC DNA]</scope>
    <source>
        <strain evidence="4">cv. DM1-3 516 R44</strain>
    </source>
</reference>
<dbReference type="STRING" id="4113.M1E013"/>
<dbReference type="HOGENOM" id="CLU_000680_6_2_1"/>
<dbReference type="InterPro" id="IPR052343">
    <property type="entry name" value="Retrotransposon-Effector_Assoc"/>
</dbReference>
<name>M1E013_SOLTU</name>
<organism evidence="3 4">
    <name type="scientific">Solanum tuberosum</name>
    <name type="common">Potato</name>
    <dbReference type="NCBI Taxonomy" id="4113"/>
    <lineage>
        <taxon>Eukaryota</taxon>
        <taxon>Viridiplantae</taxon>
        <taxon>Streptophyta</taxon>
        <taxon>Embryophyta</taxon>
        <taxon>Tracheophyta</taxon>
        <taxon>Spermatophyta</taxon>
        <taxon>Magnoliopsida</taxon>
        <taxon>eudicotyledons</taxon>
        <taxon>Gunneridae</taxon>
        <taxon>Pentapetalae</taxon>
        <taxon>asterids</taxon>
        <taxon>lamiids</taxon>
        <taxon>Solanales</taxon>
        <taxon>Solanaceae</taxon>
        <taxon>Solanoideae</taxon>
        <taxon>Solaneae</taxon>
        <taxon>Solanum</taxon>
    </lineage>
</organism>
<keyword evidence="4" id="KW-1185">Reference proteome</keyword>
<dbReference type="OMA" id="NWYSIIV"/>
<accession>M1E013</accession>
<dbReference type="InterPro" id="IPR043502">
    <property type="entry name" value="DNA/RNA_pol_sf"/>
</dbReference>